<organism evidence="4 5">
    <name type="scientific">Ilyodon furcidens</name>
    <name type="common">goldbreast splitfin</name>
    <dbReference type="NCBI Taxonomy" id="33524"/>
    <lineage>
        <taxon>Eukaryota</taxon>
        <taxon>Metazoa</taxon>
        <taxon>Chordata</taxon>
        <taxon>Craniata</taxon>
        <taxon>Vertebrata</taxon>
        <taxon>Euteleostomi</taxon>
        <taxon>Actinopterygii</taxon>
        <taxon>Neopterygii</taxon>
        <taxon>Teleostei</taxon>
        <taxon>Neoteleostei</taxon>
        <taxon>Acanthomorphata</taxon>
        <taxon>Ovalentaria</taxon>
        <taxon>Atherinomorphae</taxon>
        <taxon>Cyprinodontiformes</taxon>
        <taxon>Goodeidae</taxon>
        <taxon>Ilyodon</taxon>
    </lineage>
</organism>
<keyword evidence="5" id="KW-1185">Reference proteome</keyword>
<comment type="caution">
    <text evidence="4">The sequence shown here is derived from an EMBL/GenBank/DDBJ whole genome shotgun (WGS) entry which is preliminary data.</text>
</comment>
<feature type="coiled-coil region" evidence="2">
    <location>
        <begin position="8"/>
        <end position="56"/>
    </location>
</feature>
<gene>
    <name evidence="4" type="ORF">ILYODFUR_017602</name>
</gene>
<protein>
    <recommendedName>
        <fullName evidence="3">Cilia- and flagella-associated protein 58 central coiled coil domain-containing protein</fullName>
    </recommendedName>
</protein>
<evidence type="ECO:0000256" key="2">
    <source>
        <dbReference type="SAM" id="Coils"/>
    </source>
</evidence>
<reference evidence="4 5" key="1">
    <citation type="submission" date="2021-06" db="EMBL/GenBank/DDBJ databases">
        <authorList>
            <person name="Palmer J.M."/>
        </authorList>
    </citation>
    <scope>NUCLEOTIDE SEQUENCE [LARGE SCALE GENOMIC DNA]</scope>
    <source>
        <strain evidence="5">if_2019</strain>
        <tissue evidence="4">Muscle</tissue>
    </source>
</reference>
<sequence length="272" mass="32387">MSPVEGELQLAKLQLDETKQHVDSQRAEHQKLQMVITTMEDEQIQQQKQLEQAISERESVGKQLLQRNNERALLFEKIRIQQSILSKGDFHYNQRLEDIHLLKLEVKKLQRKKNILDRTLPNTEELRTELFYLQRELLTEKTRNSVLEDQLKPINIHRWRRLEGSDPGKYQLIQKIQALQKRLIAKTQELEERELLLQEKEKLYVELKQILARRPGPEAAEQLQQCRWTIRDRTKKLQVFHPAPVKPRFSQFILFSLCLVNCHYDPSVFVSV</sequence>
<name>A0ABV0VFA9_9TELE</name>
<evidence type="ECO:0000259" key="3">
    <source>
        <dbReference type="Pfam" id="PF21771"/>
    </source>
</evidence>
<keyword evidence="1 2" id="KW-0175">Coiled coil</keyword>
<dbReference type="PANTHER" id="PTHR32083:SF0">
    <property type="entry name" value="CILIA AND FLAGELLA-ASSOCIATED PROTEIN 58"/>
    <property type="match status" value="1"/>
</dbReference>
<dbReference type="Pfam" id="PF21771">
    <property type="entry name" value="CFAP58_CC"/>
    <property type="match status" value="1"/>
</dbReference>
<evidence type="ECO:0000313" key="5">
    <source>
        <dbReference type="Proteomes" id="UP001482620"/>
    </source>
</evidence>
<dbReference type="PANTHER" id="PTHR32083">
    <property type="entry name" value="CILIA AND FLAGELLA-ASSOCIATED PROTEIN 58-RELATED"/>
    <property type="match status" value="1"/>
</dbReference>
<accession>A0ABV0VFA9</accession>
<evidence type="ECO:0000256" key="1">
    <source>
        <dbReference type="ARBA" id="ARBA00023054"/>
    </source>
</evidence>
<dbReference type="EMBL" id="JAHRIQ010105936">
    <property type="protein sequence ID" value="MEQ2255789.1"/>
    <property type="molecule type" value="Genomic_DNA"/>
</dbReference>
<feature type="domain" description="Cilia- and flagella-associated protein 58 central coiled coil" evidence="3">
    <location>
        <begin position="5"/>
        <end position="118"/>
    </location>
</feature>
<dbReference type="InterPro" id="IPR049270">
    <property type="entry name" value="CFAP58_CC"/>
</dbReference>
<dbReference type="Proteomes" id="UP001482620">
    <property type="component" value="Unassembled WGS sequence"/>
</dbReference>
<evidence type="ECO:0000313" key="4">
    <source>
        <dbReference type="EMBL" id="MEQ2255789.1"/>
    </source>
</evidence>
<proteinExistence type="predicted"/>